<keyword evidence="3" id="KW-1185">Reference proteome</keyword>
<protein>
    <submittedName>
        <fullName evidence="2">Uncharacterized protein</fullName>
    </submittedName>
</protein>
<organism evidence="2 3">
    <name type="scientific">Sulfobacillus thermosulfidooxidans (strain DSM 9293 / VKM B-1269 / AT-1)</name>
    <dbReference type="NCBI Taxonomy" id="929705"/>
    <lineage>
        <taxon>Bacteria</taxon>
        <taxon>Bacillati</taxon>
        <taxon>Bacillota</taxon>
        <taxon>Clostridia</taxon>
        <taxon>Eubacteriales</taxon>
        <taxon>Clostridiales Family XVII. Incertae Sedis</taxon>
        <taxon>Sulfobacillus</taxon>
    </lineage>
</organism>
<sequence>MVRFKWLGGGMMVLSLILSGCGSAFSSQAHPATQAPKVPSAQASGEQHAVHIVVQKTQGHLTVRLSTSHAVPATESEKLQSAVNQLNQLLEQLQNP</sequence>
<dbReference type="RefSeq" id="WP_020373742.1">
    <property type="nucleotide sequence ID" value="NZ_FWWY01000001.1"/>
</dbReference>
<evidence type="ECO:0000313" key="2">
    <source>
        <dbReference type="EMBL" id="SMC05952.1"/>
    </source>
</evidence>
<feature type="signal peptide" evidence="1">
    <location>
        <begin position="1"/>
        <end position="31"/>
    </location>
</feature>
<dbReference type="Proteomes" id="UP000192660">
    <property type="component" value="Unassembled WGS sequence"/>
</dbReference>
<dbReference type="AlphaFoldDB" id="A0A1W1WIC7"/>
<feature type="chain" id="PRO_5010739982" evidence="1">
    <location>
        <begin position="32"/>
        <end position="96"/>
    </location>
</feature>
<proteinExistence type="predicted"/>
<accession>A0A1W1WIC7</accession>
<name>A0A1W1WIC7_SULTA</name>
<dbReference type="OrthoDB" id="2101376at2"/>
<dbReference type="EMBL" id="FWWY01000001">
    <property type="protein sequence ID" value="SMC05952.1"/>
    <property type="molecule type" value="Genomic_DNA"/>
</dbReference>
<keyword evidence="1" id="KW-0732">Signal</keyword>
<evidence type="ECO:0000313" key="3">
    <source>
        <dbReference type="Proteomes" id="UP000192660"/>
    </source>
</evidence>
<reference evidence="3" key="1">
    <citation type="submission" date="2017-04" db="EMBL/GenBank/DDBJ databases">
        <authorList>
            <person name="Varghese N."/>
            <person name="Submissions S."/>
        </authorList>
    </citation>
    <scope>NUCLEOTIDE SEQUENCE [LARGE SCALE GENOMIC DNA]</scope>
    <source>
        <strain evidence="3">DSM 9293</strain>
    </source>
</reference>
<gene>
    <name evidence="2" type="ORF">SAMN00768000_2553</name>
</gene>
<evidence type="ECO:0000256" key="1">
    <source>
        <dbReference type="SAM" id="SignalP"/>
    </source>
</evidence>
<dbReference type="PROSITE" id="PS51257">
    <property type="entry name" value="PROKAR_LIPOPROTEIN"/>
    <property type="match status" value="1"/>
</dbReference>